<comment type="caution">
    <text evidence="1">The sequence shown here is derived from an EMBL/GenBank/DDBJ whole genome shotgun (WGS) entry which is preliminary data.</text>
</comment>
<dbReference type="AlphaFoldDB" id="A0A0G1QEP2"/>
<evidence type="ECO:0000313" key="1">
    <source>
        <dbReference type="EMBL" id="KKU43292.1"/>
    </source>
</evidence>
<gene>
    <name evidence="1" type="ORF">UX60_C0030G0001</name>
</gene>
<dbReference type="SUPFAM" id="SSF50447">
    <property type="entry name" value="Translation proteins"/>
    <property type="match status" value="1"/>
</dbReference>
<accession>A0A0G1QEP2</accession>
<organism evidence="1 2">
    <name type="scientific">Berkelbacteria bacterium GW2011_GWA2_46_7</name>
    <dbReference type="NCBI Taxonomy" id="1618335"/>
    <lineage>
        <taxon>Bacteria</taxon>
        <taxon>Candidatus Berkelbacteria</taxon>
    </lineage>
</organism>
<reference evidence="1 2" key="1">
    <citation type="journal article" date="2015" name="Nature">
        <title>rRNA introns, odd ribosomes, and small enigmatic genomes across a large radiation of phyla.</title>
        <authorList>
            <person name="Brown C.T."/>
            <person name="Hug L.A."/>
            <person name="Thomas B.C."/>
            <person name="Sharon I."/>
            <person name="Castelle C.J."/>
            <person name="Singh A."/>
            <person name="Wilkins M.J."/>
            <person name="Williams K.H."/>
            <person name="Banfield J.F."/>
        </authorList>
    </citation>
    <scope>NUCLEOTIDE SEQUENCE [LARGE SCALE GENOMIC DNA]</scope>
</reference>
<protein>
    <recommendedName>
        <fullName evidence="3">Translation initiation factor IF-2</fullName>
    </recommendedName>
</protein>
<proteinExistence type="predicted"/>
<dbReference type="Gene3D" id="2.40.30.10">
    <property type="entry name" value="Translation factors"/>
    <property type="match status" value="1"/>
</dbReference>
<evidence type="ECO:0000313" key="2">
    <source>
        <dbReference type="Proteomes" id="UP000034487"/>
    </source>
</evidence>
<dbReference type="InterPro" id="IPR009000">
    <property type="entry name" value="Transl_B-barrel_sf"/>
</dbReference>
<dbReference type="Proteomes" id="UP000034487">
    <property type="component" value="Unassembled WGS sequence"/>
</dbReference>
<dbReference type="EMBL" id="LCMV01000030">
    <property type="protein sequence ID" value="KKU43292.1"/>
    <property type="molecule type" value="Genomic_DNA"/>
</dbReference>
<evidence type="ECO:0008006" key="3">
    <source>
        <dbReference type="Google" id="ProtNLM"/>
    </source>
</evidence>
<feature type="non-terminal residue" evidence="1">
    <location>
        <position position="1"/>
    </location>
</feature>
<sequence length="47" mass="4887">TAKMTGLKIGKVAVDQAEVGEQCGVGLEGSPELEKGDVLAFVKVRVE</sequence>
<name>A0A0G1QEP2_9BACT</name>